<dbReference type="InterPro" id="IPR005144">
    <property type="entry name" value="ATP-cone_dom"/>
</dbReference>
<evidence type="ECO:0000256" key="1">
    <source>
        <dbReference type="ARBA" id="ARBA00010406"/>
    </source>
</evidence>
<dbReference type="InterPro" id="IPR013509">
    <property type="entry name" value="RNR_lsu_N"/>
</dbReference>
<accession>A0A381RNB3</accession>
<dbReference type="AlphaFoldDB" id="A0A381RNB3"/>
<feature type="domain" description="ATP-cone" evidence="8">
    <location>
        <begin position="1"/>
        <end position="92"/>
    </location>
</feature>
<dbReference type="InterPro" id="IPR039718">
    <property type="entry name" value="Rrm1"/>
</dbReference>
<dbReference type="GO" id="GO:0004748">
    <property type="term" value="F:ribonucleoside-diphosphate reductase activity, thioredoxin disulfide as acceptor"/>
    <property type="evidence" value="ECO:0007669"/>
    <property type="project" value="UniProtKB-EC"/>
</dbReference>
<dbReference type="PANTHER" id="PTHR11573">
    <property type="entry name" value="RIBONUCLEOSIDE-DIPHOSPHATE REDUCTASE LARGE CHAIN"/>
    <property type="match status" value="1"/>
</dbReference>
<dbReference type="InterPro" id="IPR008926">
    <property type="entry name" value="RNR_R1-su_N"/>
</dbReference>
<keyword evidence="3" id="KW-0021">Allosteric enzyme</keyword>
<name>A0A381RNB3_9ZZZZ</name>
<evidence type="ECO:0000256" key="7">
    <source>
        <dbReference type="ARBA" id="ARBA00023116"/>
    </source>
</evidence>
<dbReference type="Pfam" id="PF02867">
    <property type="entry name" value="Ribonuc_red_lgC"/>
    <property type="match status" value="2"/>
</dbReference>
<dbReference type="GO" id="GO:0005971">
    <property type="term" value="C:ribonucleoside-diphosphate reductase complex"/>
    <property type="evidence" value="ECO:0007669"/>
    <property type="project" value="TreeGrafter"/>
</dbReference>
<dbReference type="PRINTS" id="PR01183">
    <property type="entry name" value="RIBORDTASEM1"/>
</dbReference>
<keyword evidence="4" id="KW-0547">Nucleotide-binding</keyword>
<dbReference type="InterPro" id="IPR000788">
    <property type="entry name" value="RNR_lg_C"/>
</dbReference>
<protein>
    <recommendedName>
        <fullName evidence="2">ribonucleoside-diphosphate reductase</fullName>
        <ecNumber evidence="2">1.17.4.1</ecNumber>
    </recommendedName>
</protein>
<dbReference type="UniPathway" id="UPA00326"/>
<dbReference type="Gene3D" id="3.20.70.20">
    <property type="match status" value="1"/>
</dbReference>
<dbReference type="SUPFAM" id="SSF48168">
    <property type="entry name" value="R1 subunit of ribonucleotide reductase, N-terminal domain"/>
    <property type="match status" value="1"/>
</dbReference>
<dbReference type="PROSITE" id="PS00089">
    <property type="entry name" value="RIBORED_LARGE"/>
    <property type="match status" value="1"/>
</dbReference>
<dbReference type="Pfam" id="PF00317">
    <property type="entry name" value="Ribonuc_red_lgN"/>
    <property type="match status" value="1"/>
</dbReference>
<keyword evidence="5" id="KW-0067">ATP-binding</keyword>
<proteinExistence type="inferred from homology"/>
<dbReference type="NCBIfam" id="TIGR02506">
    <property type="entry name" value="NrdE_NrdA"/>
    <property type="match status" value="1"/>
</dbReference>
<evidence type="ECO:0000256" key="2">
    <source>
        <dbReference type="ARBA" id="ARBA00012274"/>
    </source>
</evidence>
<dbReference type="Gene3D" id="3.40.30.10">
    <property type="entry name" value="Glutaredoxin"/>
    <property type="match status" value="1"/>
</dbReference>
<dbReference type="SUPFAM" id="SSF52833">
    <property type="entry name" value="Thioredoxin-like"/>
    <property type="match status" value="1"/>
</dbReference>
<dbReference type="EMBL" id="UINC01002086">
    <property type="protein sequence ID" value="SUZ92744.1"/>
    <property type="molecule type" value="Genomic_DNA"/>
</dbReference>
<keyword evidence="6" id="KW-0560">Oxidoreductase</keyword>
<dbReference type="PANTHER" id="PTHR11573:SF6">
    <property type="entry name" value="RIBONUCLEOSIDE-DIPHOSPHATE REDUCTASE LARGE SUBUNIT"/>
    <property type="match status" value="1"/>
</dbReference>
<dbReference type="EC" id="1.17.4.1" evidence="2"/>
<dbReference type="CDD" id="cd01679">
    <property type="entry name" value="RNR_I"/>
    <property type="match status" value="1"/>
</dbReference>
<reference evidence="9" key="1">
    <citation type="submission" date="2018-05" db="EMBL/GenBank/DDBJ databases">
        <authorList>
            <person name="Lanie J.A."/>
            <person name="Ng W.-L."/>
            <person name="Kazmierczak K.M."/>
            <person name="Andrzejewski T.M."/>
            <person name="Davidsen T.M."/>
            <person name="Wayne K.J."/>
            <person name="Tettelin H."/>
            <person name="Glass J.I."/>
            <person name="Rusch D."/>
            <person name="Podicherti R."/>
            <person name="Tsui H.-C.T."/>
            <person name="Winkler M.E."/>
        </authorList>
    </citation>
    <scope>NUCLEOTIDE SEQUENCE</scope>
</reference>
<keyword evidence="7" id="KW-0215">Deoxyribonucleotide synthesis</keyword>
<gene>
    <name evidence="9" type="ORF">METZ01_LOCUS45598</name>
</gene>
<evidence type="ECO:0000256" key="6">
    <source>
        <dbReference type="ARBA" id="ARBA00023002"/>
    </source>
</evidence>
<dbReference type="SUPFAM" id="SSF51998">
    <property type="entry name" value="PFL-like glycyl radical enzymes"/>
    <property type="match status" value="1"/>
</dbReference>
<dbReference type="PROSITE" id="PS51161">
    <property type="entry name" value="ATP_CONE"/>
    <property type="match status" value="1"/>
</dbReference>
<evidence type="ECO:0000256" key="5">
    <source>
        <dbReference type="ARBA" id="ARBA00022840"/>
    </source>
</evidence>
<evidence type="ECO:0000256" key="4">
    <source>
        <dbReference type="ARBA" id="ARBA00022741"/>
    </source>
</evidence>
<organism evidence="9">
    <name type="scientific">marine metagenome</name>
    <dbReference type="NCBI Taxonomy" id="408172"/>
    <lineage>
        <taxon>unclassified sequences</taxon>
        <taxon>metagenomes</taxon>
        <taxon>ecological metagenomes</taxon>
    </lineage>
</organism>
<dbReference type="InterPro" id="IPR036249">
    <property type="entry name" value="Thioredoxin-like_sf"/>
</dbReference>
<evidence type="ECO:0000259" key="8">
    <source>
        <dbReference type="PROSITE" id="PS51161"/>
    </source>
</evidence>
<evidence type="ECO:0000256" key="3">
    <source>
        <dbReference type="ARBA" id="ARBA00022533"/>
    </source>
</evidence>
<comment type="similarity">
    <text evidence="1">Belongs to the ribonucleoside diphosphate reductase large chain family.</text>
</comment>
<evidence type="ECO:0000313" key="9">
    <source>
        <dbReference type="EMBL" id="SUZ92744.1"/>
    </source>
</evidence>
<dbReference type="Pfam" id="PF03477">
    <property type="entry name" value="ATP-cone"/>
    <property type="match status" value="1"/>
</dbReference>
<dbReference type="PROSITE" id="PS51354">
    <property type="entry name" value="GLUTAREDOXIN_2"/>
    <property type="match status" value="1"/>
</dbReference>
<sequence length="878" mass="101096">MFVTKRDGTEEKMSFDKISNRLKKLMWELDSKNINLLKVSQKVIQGLYNKIKTVELDELSSQICANLITDHLDYGTLASRIEISNLHKQTKKKFSLVIEDLYSYVNPNTEEKGSLISKKLYRIVMSNKKKINSSIIYDRDYNYDYFGIKTLQKSYLLKINKEVVERPQHMLMRVAIGIHGKDLDKAIETYNYMSQKYFTHATPTLFNAGTPKPQLSSCFLLQMQEDSIDGIYETLKQTAKISKNAGGIGLAIHNVRCNGSYIKGTNGHSNGIVPMLRVFNNTARYVDQGGGKRKGSFAMYLEPWHGDIFSFLNLRKNHGNEEDRCRDLFLGLWVPDLFMERVFNDGIWSLMCPNQCKGLHLVYGEEFEKLYTSYEQKGKYLKQIKARRLWNAILDSQMETGTPYMLYKDACNKKSNQQNLGTIQSSNLCTEIIEYTSKDEAAVCNLASIGLPKFIKKSKNFEKLKNITLYGKTNCMYCKLAKIFLENNDIEYTYVSLDDKTLLENFFKNNNIVDKDKTLPKIFNNSFENSENIGGYTELMSFLKPYFDFELLGKITQLITRNLDQIIDINFYPIPQTENSNLKHRPIGIGVQGLADVFYLLKLPFDSDEAKFLNKQIFATIYYHALVASNQLAIEKGRYSSFEGSPASKGLLQFDLWNQKPLNMYDWDKLKQNIIENGLRNSLLLAPMPTASTSQILGNNECIEPYTTNVYIRRTLAGEFICINKHLLKDLMDLGIWNKNLKNQIIQNNGSLKNVSSSIPDHIKNLYKTVWEIKQKNIIDMAADRGIYIDQSQSLNIHMSNASHTKLTSMHFYGWKKGLKTGMYYLRTQSAADSIKFTIDKEELEKIKNEEEKQKKILEQAKTFCDIKKEDECTMCSA</sequence>
<dbReference type="GO" id="GO:0009263">
    <property type="term" value="P:deoxyribonucleotide biosynthetic process"/>
    <property type="evidence" value="ECO:0007669"/>
    <property type="project" value="UniProtKB-KW"/>
</dbReference>
<dbReference type="GO" id="GO:0005524">
    <property type="term" value="F:ATP binding"/>
    <property type="evidence" value="ECO:0007669"/>
    <property type="project" value="UniProtKB-KW"/>
</dbReference>
<dbReference type="InterPro" id="IPR013346">
    <property type="entry name" value="NrdE_NrdA_C"/>
</dbReference>